<proteinExistence type="predicted"/>
<name>A0A3A3GAM6_PANTH</name>
<evidence type="ECO:0000313" key="1">
    <source>
        <dbReference type="EMBL" id="RJG15942.1"/>
    </source>
</evidence>
<dbReference type="Proteomes" id="UP000266177">
    <property type="component" value="Unassembled WGS sequence"/>
</dbReference>
<comment type="caution">
    <text evidence="1">The sequence shown here is derived from an EMBL/GenBank/DDBJ whole genome shotgun (WGS) entry which is preliminary data.</text>
</comment>
<dbReference type="EMBL" id="QYZD01000063">
    <property type="protein sequence ID" value="RJG15942.1"/>
    <property type="molecule type" value="Genomic_DNA"/>
</dbReference>
<organism evidence="1 2">
    <name type="scientific">Paenibacillus thiaminolyticus</name>
    <name type="common">Bacillus thiaminolyticus</name>
    <dbReference type="NCBI Taxonomy" id="49283"/>
    <lineage>
        <taxon>Bacteria</taxon>
        <taxon>Bacillati</taxon>
        <taxon>Bacillota</taxon>
        <taxon>Bacilli</taxon>
        <taxon>Bacillales</taxon>
        <taxon>Paenibacillaceae</taxon>
        <taxon>Paenibacillus</taxon>
    </lineage>
</organism>
<gene>
    <name evidence="1" type="ORF">DQX05_29205</name>
</gene>
<accession>A0A3A3GAM6</accession>
<sequence length="65" mass="7412">MRIAPEDYIRNANRAGSSSMQNIKTQQAMLSDKACRAGFTFRDKYCAEELNFDGMSSYKLSTYQT</sequence>
<reference evidence="1 2" key="1">
    <citation type="submission" date="2018-09" db="EMBL/GenBank/DDBJ databases">
        <title>Paenibacillus SK2017-BO5.</title>
        <authorList>
            <person name="Piskunova J.V."/>
            <person name="Dubiley S.A."/>
            <person name="Severinov K.V."/>
        </authorList>
    </citation>
    <scope>NUCLEOTIDE SEQUENCE [LARGE SCALE GENOMIC DNA]</scope>
    <source>
        <strain evidence="1 2">BO5</strain>
    </source>
</reference>
<protein>
    <submittedName>
        <fullName evidence="1">Uncharacterized protein</fullName>
    </submittedName>
</protein>
<dbReference type="AlphaFoldDB" id="A0A3A3GAM6"/>
<evidence type="ECO:0000313" key="2">
    <source>
        <dbReference type="Proteomes" id="UP000266177"/>
    </source>
</evidence>